<organism evidence="3">
    <name type="scientific">Siphoviridae sp. ctmHK36</name>
    <dbReference type="NCBI Taxonomy" id="2827931"/>
    <lineage>
        <taxon>Viruses</taxon>
        <taxon>Duplodnaviria</taxon>
        <taxon>Heunggongvirae</taxon>
        <taxon>Uroviricota</taxon>
        <taxon>Caudoviricetes</taxon>
    </lineage>
</organism>
<reference evidence="3" key="1">
    <citation type="journal article" date="2021" name="Proc. Natl. Acad. Sci. U.S.A.">
        <title>A Catalog of Tens of Thousands of Viruses from Human Metagenomes Reveals Hidden Associations with Chronic Diseases.</title>
        <authorList>
            <person name="Tisza M.J."/>
            <person name="Buck C.B."/>
        </authorList>
    </citation>
    <scope>NUCLEOTIDE SEQUENCE</scope>
    <source>
        <strain evidence="3">CtmHK36</strain>
    </source>
</reference>
<protein>
    <recommendedName>
        <fullName evidence="2">Protein ninG</fullName>
    </recommendedName>
</protein>
<dbReference type="InterPro" id="IPR008713">
    <property type="entry name" value="Phage_lambda_NinG"/>
</dbReference>
<evidence type="ECO:0000256" key="2">
    <source>
        <dbReference type="ARBA" id="ARBA00021638"/>
    </source>
</evidence>
<proteinExistence type="inferred from homology"/>
<evidence type="ECO:0000256" key="1">
    <source>
        <dbReference type="ARBA" id="ARBA00008471"/>
    </source>
</evidence>
<dbReference type="Pfam" id="PF05766">
    <property type="entry name" value="NinG"/>
    <property type="match status" value="1"/>
</dbReference>
<evidence type="ECO:0000313" key="3">
    <source>
        <dbReference type="EMBL" id="DAF60401.1"/>
    </source>
</evidence>
<accession>A0A8S5TAU9</accession>
<dbReference type="EMBL" id="BK032788">
    <property type="protein sequence ID" value="DAF60401.1"/>
    <property type="molecule type" value="Genomic_DNA"/>
</dbReference>
<comment type="similarity">
    <text evidence="1">Belongs to the ninG family.</text>
</comment>
<name>A0A8S5TAU9_9CAUD</name>
<sequence>MTNVLTRRNKSMALYDRFNKGKGGKKPRRKKSELQTWVNKLDRLLSLYVRMRDSREFNYTHFRCISCGRILPIDQADLGHFFSRRHMSLRFDTRNCNAECKRCNRFDSEHLVGYQRNLILKLGMLAFKQKHPNEVPNMEEVKVLGKQQIDLMEVEKYQAKKWSVFELQQLYQYYAALIVKMREEM</sequence>